<proteinExistence type="predicted"/>
<dbReference type="GO" id="GO:0003677">
    <property type="term" value="F:DNA binding"/>
    <property type="evidence" value="ECO:0007669"/>
    <property type="project" value="UniProtKB-KW"/>
</dbReference>
<organism evidence="2 3">
    <name type="scientific">Leptospira weilii serovar Ranarum str. ICFT</name>
    <dbReference type="NCBI Taxonomy" id="1218598"/>
    <lineage>
        <taxon>Bacteria</taxon>
        <taxon>Pseudomonadati</taxon>
        <taxon>Spirochaetota</taxon>
        <taxon>Spirochaetia</taxon>
        <taxon>Leptospirales</taxon>
        <taxon>Leptospiraceae</taxon>
        <taxon>Leptospira</taxon>
    </lineage>
</organism>
<evidence type="ECO:0000313" key="3">
    <source>
        <dbReference type="Proteomes" id="UP000012313"/>
    </source>
</evidence>
<protein>
    <submittedName>
        <fullName evidence="2">DNA-binding protein, YbaB/EbfC family</fullName>
    </submittedName>
</protein>
<dbReference type="PANTHER" id="PTHR33449">
    <property type="entry name" value="NUCLEOID-ASSOCIATED PROTEIN YBAB"/>
    <property type="match status" value="1"/>
</dbReference>
<keyword evidence="1 2" id="KW-0238">DNA-binding</keyword>
<dbReference type="STRING" id="1218598.LEP1GSC060_3926"/>
<comment type="caution">
    <text evidence="2">The sequence shown here is derived from an EMBL/GenBank/DDBJ whole genome shotgun (WGS) entry which is preliminary data.</text>
</comment>
<dbReference type="Gene3D" id="3.30.1310.10">
    <property type="entry name" value="Nucleoid-associated protein YbaB-like domain"/>
    <property type="match status" value="1"/>
</dbReference>
<name>N1WMZ3_9LEPT</name>
<dbReference type="EMBL" id="AOHC02000021">
    <property type="protein sequence ID" value="EMY78607.1"/>
    <property type="molecule type" value="Genomic_DNA"/>
</dbReference>
<gene>
    <name evidence="2" type="ORF">LEP1GSC060_3926</name>
</gene>
<dbReference type="InterPro" id="IPR004401">
    <property type="entry name" value="YbaB/EbfC"/>
</dbReference>
<dbReference type="AlphaFoldDB" id="N1WMZ3"/>
<dbReference type="Proteomes" id="UP000012313">
    <property type="component" value="Unassembled WGS sequence"/>
</dbReference>
<dbReference type="Pfam" id="PF02575">
    <property type="entry name" value="YbaB_DNA_bd"/>
    <property type="match status" value="1"/>
</dbReference>
<evidence type="ECO:0000256" key="1">
    <source>
        <dbReference type="ARBA" id="ARBA00023125"/>
    </source>
</evidence>
<evidence type="ECO:0000313" key="2">
    <source>
        <dbReference type="EMBL" id="EMY78607.1"/>
    </source>
</evidence>
<dbReference type="PANTHER" id="PTHR33449:SF1">
    <property type="entry name" value="NUCLEOID-ASSOCIATED PROTEIN YBAB"/>
    <property type="match status" value="1"/>
</dbReference>
<dbReference type="InterPro" id="IPR036894">
    <property type="entry name" value="YbaB-like_sf"/>
</dbReference>
<keyword evidence="3" id="KW-1185">Reference proteome</keyword>
<sequence length="125" mass="14428">MIGREFSIVSIYEFSIKTSSRELRMFGNKLESIKQMNQMRVRMKKVEKDLMALSFEAKSKNDLVTCISDGKLNIKDILIEDELLAKNDKKLLQKSIKQAVTRSLELAQNAAEERMSEFRGMMGME</sequence>
<accession>N1WMZ3</accession>
<dbReference type="GO" id="GO:0005829">
    <property type="term" value="C:cytosol"/>
    <property type="evidence" value="ECO:0007669"/>
    <property type="project" value="TreeGrafter"/>
</dbReference>
<dbReference type="SUPFAM" id="SSF82607">
    <property type="entry name" value="YbaB-like"/>
    <property type="match status" value="1"/>
</dbReference>
<reference evidence="2" key="1">
    <citation type="submission" date="2013-03" db="EMBL/GenBank/DDBJ databases">
        <authorList>
            <person name="Harkins D.M."/>
            <person name="Durkin A.S."/>
            <person name="Brinkac L.M."/>
            <person name="Haft D.H."/>
            <person name="Selengut J.D."/>
            <person name="Sanka R."/>
            <person name="DePew J."/>
            <person name="Purushe J."/>
            <person name="Hartskeerl R.A."/>
            <person name="Ahmed A."/>
            <person name="van der Linden H."/>
            <person name="Goris M.G.A."/>
            <person name="Vinetz J.M."/>
            <person name="Sutton G.G."/>
            <person name="Nierman W.C."/>
            <person name="Fouts D.E."/>
        </authorList>
    </citation>
    <scope>NUCLEOTIDE SEQUENCE [LARGE SCALE GENOMIC DNA]</scope>
    <source>
        <strain evidence="2">ICFT</strain>
    </source>
</reference>